<protein>
    <submittedName>
        <fullName evidence="1">Fe-S cluster assembly protein hesB</fullName>
    </submittedName>
</protein>
<dbReference type="RefSeq" id="YP_010780490.1">
    <property type="nucleotide sequence ID" value="NC_075038.1"/>
</dbReference>
<evidence type="ECO:0000313" key="2">
    <source>
        <dbReference type="Proteomes" id="UP000241719"/>
    </source>
</evidence>
<evidence type="ECO:0000313" key="1">
    <source>
        <dbReference type="EMBL" id="AUL79230.3"/>
    </source>
</evidence>
<dbReference type="EMBL" id="MF405918">
    <property type="protein sequence ID" value="AUL79230.3"/>
    <property type="molecule type" value="Genomic_DNA"/>
</dbReference>
<name>A0A2K9L455_9VIRU</name>
<dbReference type="GeneID" id="80517181"/>
<dbReference type="Proteomes" id="UP000241719">
    <property type="component" value="Segment"/>
</dbReference>
<accession>A0A2K9L455</accession>
<proteinExistence type="predicted"/>
<sequence length="170" mass="19691">MKIYTIGHSNRPLNVFIKILIQNRVRCLVDVRSYPGSRAVPQFNKENLGKALAKYKIKYIHVPELGGRRKIKTNIHNSIEAPGFAGYADYMASDSFKNGISILKKIARQCKTAYMCAEGPWWKCHRRMVSDRLEFDNWDVFHLGIKKDPVPHVIWNIARLDESNNIVYDQ</sequence>
<organism evidence="1 2">
    <name type="scientific">Tupanvirus deep ocean</name>
    <dbReference type="NCBI Taxonomy" id="2126984"/>
    <lineage>
        <taxon>Viruses</taxon>
        <taxon>Varidnaviria</taxon>
        <taxon>Bamfordvirae</taxon>
        <taxon>Nucleocytoviricota</taxon>
        <taxon>Megaviricetes</taxon>
        <taxon>Imitervirales</taxon>
        <taxon>Mimiviridae</taxon>
        <taxon>Megamimivirinae</taxon>
        <taxon>Tupanvirus</taxon>
        <taxon>Tupanvirus altamarinense</taxon>
    </lineage>
</organism>
<dbReference type="KEGG" id="vg:80517181"/>
<keyword evidence="2" id="KW-1185">Reference proteome</keyword>
<reference evidence="1 2" key="1">
    <citation type="journal article" date="2018" name="Nat. Commun.">
        <title>Tailed giant Tupanvirus possesses the most complete translational apparatus of the known virosphere.</title>
        <authorList>
            <person name="Abrahao J."/>
            <person name="Silva L."/>
            <person name="Silva L.S."/>
            <person name="Khalil J.Y.B."/>
            <person name="Rodrigues R."/>
            <person name="Arantes T."/>
            <person name="Assis F."/>
            <person name="Boratto P."/>
            <person name="Andrade M."/>
            <person name="Kroon E.G."/>
            <person name="Ribeiro B."/>
            <person name="Bergier I."/>
            <person name="Seligmann H."/>
            <person name="Ghigo E."/>
            <person name="Colson P."/>
            <person name="Levasseur A."/>
            <person name="Kroemer G."/>
            <person name="Raoult D."/>
            <person name="La Scola B."/>
        </authorList>
    </citation>
    <scope>NUCLEOTIDE SEQUENCE [LARGE SCALE GENOMIC DNA]</scope>
    <source>
        <strain evidence="1">Deep ocean</strain>
    </source>
</reference>